<reference evidence="1" key="1">
    <citation type="submission" date="2022-08" db="UniProtKB">
        <authorList>
            <consortium name="EnsemblMetazoa"/>
        </authorList>
    </citation>
    <scope>IDENTIFICATION</scope>
    <source>
        <strain evidence="1">05x7-T-G4-1.051#20</strain>
    </source>
</reference>
<evidence type="ECO:0000313" key="2">
    <source>
        <dbReference type="Proteomes" id="UP000005408"/>
    </source>
</evidence>
<proteinExistence type="predicted"/>
<protein>
    <submittedName>
        <fullName evidence="1">Uncharacterized protein</fullName>
    </submittedName>
</protein>
<dbReference type="Proteomes" id="UP000005408">
    <property type="component" value="Unassembled WGS sequence"/>
</dbReference>
<dbReference type="EnsemblMetazoa" id="G8578.1">
    <property type="protein sequence ID" value="G8578.1:cds"/>
    <property type="gene ID" value="G8578"/>
</dbReference>
<evidence type="ECO:0000313" key="1">
    <source>
        <dbReference type="EnsemblMetazoa" id="G8578.1:cds"/>
    </source>
</evidence>
<name>A0A8W8NPQ9_MAGGI</name>
<organism evidence="1 2">
    <name type="scientific">Magallana gigas</name>
    <name type="common">Pacific oyster</name>
    <name type="synonym">Crassostrea gigas</name>
    <dbReference type="NCBI Taxonomy" id="29159"/>
    <lineage>
        <taxon>Eukaryota</taxon>
        <taxon>Metazoa</taxon>
        <taxon>Spiralia</taxon>
        <taxon>Lophotrochozoa</taxon>
        <taxon>Mollusca</taxon>
        <taxon>Bivalvia</taxon>
        <taxon>Autobranchia</taxon>
        <taxon>Pteriomorphia</taxon>
        <taxon>Ostreida</taxon>
        <taxon>Ostreoidea</taxon>
        <taxon>Ostreidae</taxon>
        <taxon>Magallana</taxon>
    </lineage>
</organism>
<dbReference type="AlphaFoldDB" id="A0A8W8NPQ9"/>
<sequence length="454" mass="51059">MVYIISEIDEWEDSEILKQKKALKARRIFKDEDILKKHLSISGYIHGTKNGLEVVKVFLRYDDKIAKLEIKDNILEGLKEEFIIIPKRIKKLKKKLTSITKKENSTPGVDVVEMNRVGRIISNRASYVYKNHSDVFGLRISNVRCVDGKFKQEPCIVIYCLDKSFIPSGENKLPETLEGYPCDIRENIIMFGGGPSIGSSIGIPYNGSWGSVGFFVKSNVPSLIPVSGFLTAAHVAIKELDKLHDEKALLSECKQRKRCEFAKQTHFIVQPAWPHSDGGKPVGEVVESFCGNYKPYGEGKYNPSFGMDAAFIKTYPPMPEVKEDSIMEVMDENSLIYDRSTKVLKRGIATGETNGILISNTASIAVRSESNNKYVYQFDNCYEIRSSEQSKPFFEAGDSGSAVFVHEWNKLKPLGIAFAFDAVGTTCACRIDQIVQAFNLSIYQEEEDMDTQDD</sequence>
<keyword evidence="2" id="KW-1185">Reference proteome</keyword>
<accession>A0A8W8NPQ9</accession>